<dbReference type="Pfam" id="PF13520">
    <property type="entry name" value="AA_permease_2"/>
    <property type="match status" value="1"/>
</dbReference>
<feature type="transmembrane region" description="Helical" evidence="6">
    <location>
        <begin position="21"/>
        <end position="42"/>
    </location>
</feature>
<feature type="transmembrane region" description="Helical" evidence="6">
    <location>
        <begin position="389"/>
        <end position="409"/>
    </location>
</feature>
<keyword evidence="3 6" id="KW-1133">Transmembrane helix</keyword>
<evidence type="ECO:0000259" key="7">
    <source>
        <dbReference type="PROSITE" id="PS50011"/>
    </source>
</evidence>
<evidence type="ECO:0000313" key="9">
    <source>
        <dbReference type="Proteomes" id="UP001186944"/>
    </source>
</evidence>
<dbReference type="PROSITE" id="PS50011">
    <property type="entry name" value="PROTEIN_KINASE_DOM"/>
    <property type="match status" value="2"/>
</dbReference>
<dbReference type="InterPro" id="IPR000719">
    <property type="entry name" value="Prot_kinase_dom"/>
</dbReference>
<feature type="transmembrane region" description="Helical" evidence="6">
    <location>
        <begin position="283"/>
        <end position="302"/>
    </location>
</feature>
<feature type="transmembrane region" description="Helical" evidence="6">
    <location>
        <begin position="54"/>
        <end position="76"/>
    </location>
</feature>
<feature type="transmembrane region" description="Helical" evidence="6">
    <location>
        <begin position="352"/>
        <end position="377"/>
    </location>
</feature>
<dbReference type="Proteomes" id="UP001186944">
    <property type="component" value="Unassembled WGS sequence"/>
</dbReference>
<dbReference type="PANTHER" id="PTHR11785">
    <property type="entry name" value="AMINO ACID TRANSPORTER"/>
    <property type="match status" value="1"/>
</dbReference>
<evidence type="ECO:0000256" key="3">
    <source>
        <dbReference type="ARBA" id="ARBA00022989"/>
    </source>
</evidence>
<proteinExistence type="predicted"/>
<dbReference type="InterPro" id="IPR011009">
    <property type="entry name" value="Kinase-like_dom_sf"/>
</dbReference>
<reference evidence="8" key="1">
    <citation type="submission" date="2019-08" db="EMBL/GenBank/DDBJ databases">
        <title>The improved chromosome-level genome for the pearl oyster Pinctada fucata martensii using PacBio sequencing and Hi-C.</title>
        <authorList>
            <person name="Zheng Z."/>
        </authorList>
    </citation>
    <scope>NUCLEOTIDE SEQUENCE</scope>
    <source>
        <strain evidence="8">ZZ-2019</strain>
        <tissue evidence="8">Adductor muscle</tissue>
    </source>
</reference>
<dbReference type="GO" id="GO:0016020">
    <property type="term" value="C:membrane"/>
    <property type="evidence" value="ECO:0007669"/>
    <property type="project" value="UniProtKB-SubCell"/>
</dbReference>
<dbReference type="GO" id="GO:0004672">
    <property type="term" value="F:protein kinase activity"/>
    <property type="evidence" value="ECO:0007669"/>
    <property type="project" value="InterPro"/>
</dbReference>
<dbReference type="InterPro" id="IPR001245">
    <property type="entry name" value="Ser-Thr/Tyr_kinase_cat_dom"/>
</dbReference>
<gene>
    <name evidence="8" type="ORF">FSP39_022704</name>
</gene>
<dbReference type="InterPro" id="IPR050598">
    <property type="entry name" value="AminoAcid_Transporter"/>
</dbReference>
<feature type="transmembrane region" description="Helical" evidence="6">
    <location>
        <begin position="170"/>
        <end position="192"/>
    </location>
</feature>
<accession>A0AA88XSL8</accession>
<dbReference type="InterPro" id="IPR002293">
    <property type="entry name" value="AA/rel_permease1"/>
</dbReference>
<sequence length="1569" mass="177755">MEEKKEPTVVIETDHVRMKKSINLLHCVAILVAVTGHISVFVSPTEIFRNAGSIGLYLILWVVGGMVNVGTCLCFVEFATMFPNAGGPYAYVMTAFGPLAGFLILWGYMLLVCGPFWAFVSYSASLYILQPMYTDCTPPESGVKLLAGWILLTLVMLNCLYMKYVTKVQTILSTFKLLGLLLIILGGAIAVAKGEVRKENFENVFEETSRDPGKISMGLFFSIFIYGGWDLPRAVYISFVIVIIKYLLVNCAYFTLLSPTTFLLSDAVAVTFTQLVAHWTTHLLSVFVGLCCVGVANAAIMGHSRNLFAGARNGHAPIILGTLSIQYLTPWAAIFVLTMWSLVMLYSGSVNIFMQFIQAFSTYMSINVIAALLYLRWTLPNKHRPYKVNIVNAVVQLVVQVVILLLALFEEPYKIGTAFAIIIAGAPVYWIGVTWKAKPAVLDSTVVFHALMTLKDVYNYVAKALLLSTVKVQIKPTYYDVIVQITPLRAVDSSLTMSEFRSYLPLDLTGTISPGSYIYSLPVITDQYVDGNTYTRADGTSVPYVLKSAIDVIDQKYSEDDFLDAFNACTTTNDKRSLRNHFYRYILPRLKSEGTLQQLSKLLVCGDDQIRYRVIEAMRNLVLGLDFEKLKIKYVSKALREVASYLISQDDEGRDDGIRLFTDLTMILLVKEKVLQTAEKPIEIQWRLREAHQIVTKASKKDKGLVLNSLNWFIGKCLKLKMSKQGMKLIENWSESTIAGVDVDTFTQNIQGESPAEIYLLLLGFIYKLKISTMPSSIVNSFVKITHALTSLSVSDDQFKSIVLYHAQSQIPGLVLREGGDRNAHNLVGKRSDHSTWLCMNGTFMSCYEVEIKVLVPGRHPTKFLTPGENSEFKNTETEFEILKHIQGSQQHINVAQMLAFYDTSPRTFAMFAIEICGETLLKHLYSVRSRNEELPFDWKVRRCLEMLNAIDFLHHHNIVHRDIMAQSFSLRSQGPEKGSAVLTSIRRAIHTEVDFNTSISGHVRVLNPTQIPTRWSAPESFLQDKFDRMSDIWMFGHVIREVFTYGCQPYTEIYSEDTENIMVKVIYCGLKPYKWPCIPMSIHALTLECFEMDPENRPTTTKLFKGLKDIQKKESVNPRRSIISGVYGSVTGSSIFPKLTEGQQLCEPERGIPKLVRDLRKQKSEDPRDIYMCLKYEGKAPKGYNIIRARELSAPDAPKIESKPDGLFVKEPVSRFFYEKILPKMSEDFAEKMKIKTWPLDPHLSDENNNFPFDIEYTCPSGTNIMRIARQSYSPEEHLGHMLAIAKFMEKMHKKYWILVDVCGRSFYLSKNNKEVFMPRIGRMLRLEIPFDQDNDTVDCPTTYKNRIHWHPVEVIRNSEYSMNSDVYMLAMVFYEYFTAVGFNKVGVKIDRVVEMTASVPFASTEYSQMMEKLLSGEIPMKPSECPEWLYDDIMKPCWSQERTSRPSIKQIVSLMKERLGIENISTGGSTHGQVYASYSQDKASGESGSRYEELRPPYDSSSPHSIPKSPNMQRKTASKKEHTYVQIIDDVDSGTINDRTDMNGHSNAQYGNIDTSDSGVSPKPCRK</sequence>
<dbReference type="Gene3D" id="1.10.510.10">
    <property type="entry name" value="Transferase(Phosphotransferase) domain 1"/>
    <property type="match status" value="2"/>
</dbReference>
<evidence type="ECO:0000256" key="1">
    <source>
        <dbReference type="ARBA" id="ARBA00004141"/>
    </source>
</evidence>
<dbReference type="GO" id="GO:0005524">
    <property type="term" value="F:ATP binding"/>
    <property type="evidence" value="ECO:0007669"/>
    <property type="project" value="InterPro"/>
</dbReference>
<feature type="domain" description="Protein kinase" evidence="7">
    <location>
        <begin position="1117"/>
        <end position="1461"/>
    </location>
</feature>
<feature type="transmembrane region" description="Helical" evidence="6">
    <location>
        <begin position="323"/>
        <end position="346"/>
    </location>
</feature>
<dbReference type="Gene3D" id="1.20.1740.10">
    <property type="entry name" value="Amino acid/polyamine transporter I"/>
    <property type="match status" value="1"/>
</dbReference>
<protein>
    <recommendedName>
        <fullName evidence="7">Protein kinase domain-containing protein</fullName>
    </recommendedName>
</protein>
<evidence type="ECO:0000256" key="2">
    <source>
        <dbReference type="ARBA" id="ARBA00022692"/>
    </source>
</evidence>
<keyword evidence="2 6" id="KW-0812">Transmembrane</keyword>
<dbReference type="SUPFAM" id="SSF56112">
    <property type="entry name" value="Protein kinase-like (PK-like)"/>
    <property type="match status" value="2"/>
</dbReference>
<evidence type="ECO:0000256" key="4">
    <source>
        <dbReference type="ARBA" id="ARBA00023136"/>
    </source>
</evidence>
<feature type="compositionally biased region" description="Polar residues" evidence="5">
    <location>
        <begin position="1545"/>
        <end position="1561"/>
    </location>
</feature>
<feature type="transmembrane region" description="Helical" evidence="6">
    <location>
        <begin position="213"/>
        <end position="229"/>
    </location>
</feature>
<dbReference type="PANTHER" id="PTHR11785:SF528">
    <property type="entry name" value="AMINO ACID TRANSPORTER PROTEIN JHI-21"/>
    <property type="match status" value="1"/>
</dbReference>
<dbReference type="EMBL" id="VSWD01000012">
    <property type="protein sequence ID" value="KAK3086739.1"/>
    <property type="molecule type" value="Genomic_DNA"/>
</dbReference>
<keyword evidence="9" id="KW-1185">Reference proteome</keyword>
<dbReference type="GO" id="GO:0015179">
    <property type="term" value="F:L-amino acid transmembrane transporter activity"/>
    <property type="evidence" value="ECO:0007669"/>
    <property type="project" value="TreeGrafter"/>
</dbReference>
<feature type="region of interest" description="Disordered" evidence="5">
    <location>
        <begin position="1481"/>
        <end position="1569"/>
    </location>
</feature>
<evidence type="ECO:0000256" key="6">
    <source>
        <dbReference type="SAM" id="Phobius"/>
    </source>
</evidence>
<comment type="subcellular location">
    <subcellularLocation>
        <location evidence="1">Membrane</location>
        <topology evidence="1">Multi-pass membrane protein</topology>
    </subcellularLocation>
</comment>
<dbReference type="Pfam" id="PF07714">
    <property type="entry name" value="PK_Tyr_Ser-Thr"/>
    <property type="match status" value="2"/>
</dbReference>
<feature type="transmembrane region" description="Helical" evidence="6">
    <location>
        <begin position="145"/>
        <end position="164"/>
    </location>
</feature>
<evidence type="ECO:0000256" key="5">
    <source>
        <dbReference type="SAM" id="MobiDB-lite"/>
    </source>
</evidence>
<organism evidence="8 9">
    <name type="scientific">Pinctada imbricata</name>
    <name type="common">Atlantic pearl-oyster</name>
    <name type="synonym">Pinctada martensii</name>
    <dbReference type="NCBI Taxonomy" id="66713"/>
    <lineage>
        <taxon>Eukaryota</taxon>
        <taxon>Metazoa</taxon>
        <taxon>Spiralia</taxon>
        <taxon>Lophotrochozoa</taxon>
        <taxon>Mollusca</taxon>
        <taxon>Bivalvia</taxon>
        <taxon>Autobranchia</taxon>
        <taxon>Pteriomorphia</taxon>
        <taxon>Pterioida</taxon>
        <taxon>Pterioidea</taxon>
        <taxon>Pteriidae</taxon>
        <taxon>Pinctada</taxon>
    </lineage>
</organism>
<feature type="transmembrane region" description="Helical" evidence="6">
    <location>
        <begin position="235"/>
        <end position="254"/>
    </location>
</feature>
<evidence type="ECO:0000313" key="8">
    <source>
        <dbReference type="EMBL" id="KAK3086739.1"/>
    </source>
</evidence>
<feature type="transmembrane region" description="Helical" evidence="6">
    <location>
        <begin position="88"/>
        <end position="109"/>
    </location>
</feature>
<keyword evidence="4 6" id="KW-0472">Membrane</keyword>
<name>A0AA88XSL8_PINIB</name>
<feature type="transmembrane region" description="Helical" evidence="6">
    <location>
        <begin position="415"/>
        <end position="435"/>
    </location>
</feature>
<comment type="caution">
    <text evidence="8">The sequence shown here is derived from an EMBL/GenBank/DDBJ whole genome shotgun (WGS) entry which is preliminary data.</text>
</comment>
<feature type="compositionally biased region" description="Polar residues" evidence="5">
    <location>
        <begin position="1501"/>
        <end position="1517"/>
    </location>
</feature>
<feature type="domain" description="Protein kinase" evidence="7">
    <location>
        <begin position="822"/>
        <end position="1111"/>
    </location>
</feature>